<evidence type="ECO:0000313" key="2">
    <source>
        <dbReference type="EMBL" id="OGY47432.1"/>
    </source>
</evidence>
<keyword evidence="1" id="KW-0472">Membrane</keyword>
<feature type="transmembrane region" description="Helical" evidence="1">
    <location>
        <begin position="20"/>
        <end position="44"/>
    </location>
</feature>
<dbReference type="PANTHER" id="PTHR40278">
    <property type="entry name" value="DNA UTILIZATION PROTEIN HOFN"/>
    <property type="match status" value="1"/>
</dbReference>
<dbReference type="Proteomes" id="UP000178432">
    <property type="component" value="Unassembled WGS sequence"/>
</dbReference>
<name>A0A1G1Y547_9BACT</name>
<dbReference type="AlphaFoldDB" id="A0A1G1Y547"/>
<dbReference type="InterPro" id="IPR007813">
    <property type="entry name" value="PilN"/>
</dbReference>
<evidence type="ECO:0000313" key="3">
    <source>
        <dbReference type="Proteomes" id="UP000178432"/>
    </source>
</evidence>
<reference evidence="2 3" key="1">
    <citation type="journal article" date="2016" name="Nat. Commun.">
        <title>Thousands of microbial genomes shed light on interconnected biogeochemical processes in an aquifer system.</title>
        <authorList>
            <person name="Anantharaman K."/>
            <person name="Brown C.T."/>
            <person name="Hug L.A."/>
            <person name="Sharon I."/>
            <person name="Castelle C.J."/>
            <person name="Probst A.J."/>
            <person name="Thomas B.C."/>
            <person name="Singh A."/>
            <person name="Wilkins M.J."/>
            <person name="Karaoz U."/>
            <person name="Brodie E.L."/>
            <person name="Williams K.H."/>
            <person name="Hubbard S.S."/>
            <person name="Banfield J.F."/>
        </authorList>
    </citation>
    <scope>NUCLEOTIDE SEQUENCE [LARGE SCALE GENOMIC DNA]</scope>
</reference>
<keyword evidence="1" id="KW-0812">Transmembrane</keyword>
<accession>A0A1G1Y547</accession>
<proteinExistence type="predicted"/>
<gene>
    <name evidence="2" type="ORF">A2663_02670</name>
</gene>
<keyword evidence="1" id="KW-1133">Transmembrane helix</keyword>
<dbReference type="EMBL" id="MHIF01000037">
    <property type="protein sequence ID" value="OGY47432.1"/>
    <property type="molecule type" value="Genomic_DNA"/>
</dbReference>
<protein>
    <submittedName>
        <fullName evidence="2">Uncharacterized protein</fullName>
    </submittedName>
</protein>
<sequence length="175" mass="20274">MINLNLVPPQKKQEIRLMQIYIIIKNLIILILFLAIAAAITLLLTKMFLQNHFNNIVEQTTLTPRYANIFNKDFKEFNAQLKAVKEIQKDHFYWTNFFVKFSKLIPDGLALNNLIINNNKILLTGSAKLRDQLLVLKNNLESSELFSNVEIPLENLLKKEGVDFNIKADINLSQF</sequence>
<evidence type="ECO:0000256" key="1">
    <source>
        <dbReference type="SAM" id="Phobius"/>
    </source>
</evidence>
<organism evidence="2 3">
    <name type="scientific">Candidatus Buchananbacteria bacterium RIFCSPHIGHO2_01_FULL_46_12</name>
    <dbReference type="NCBI Taxonomy" id="1797536"/>
    <lineage>
        <taxon>Bacteria</taxon>
        <taxon>Candidatus Buchananiibacteriota</taxon>
    </lineage>
</organism>
<comment type="caution">
    <text evidence="2">The sequence shown here is derived from an EMBL/GenBank/DDBJ whole genome shotgun (WGS) entry which is preliminary data.</text>
</comment>
<dbReference type="Pfam" id="PF05137">
    <property type="entry name" value="PilN"/>
    <property type="match status" value="1"/>
</dbReference>
<dbReference type="InterPro" id="IPR052534">
    <property type="entry name" value="Extracell_DNA_Util/SecSys_Comp"/>
</dbReference>
<dbReference type="PANTHER" id="PTHR40278:SF1">
    <property type="entry name" value="DNA UTILIZATION PROTEIN HOFN"/>
    <property type="match status" value="1"/>
</dbReference>